<evidence type="ECO:0000313" key="9">
    <source>
        <dbReference type="Proteomes" id="UP000533905"/>
    </source>
</evidence>
<dbReference type="GO" id="GO:0051082">
    <property type="term" value="F:unfolded protein binding"/>
    <property type="evidence" value="ECO:0007669"/>
    <property type="project" value="UniProtKB-UniRule"/>
</dbReference>
<sequence length="173" mass="19055">MLTLNTRIDEAPQVHDSLVLPWERRERCRMRATLASGEEVALFLPRGAPLRHGDLLRGDDGRVVRVVAAPEPTYAVRCGDALTLARCAYHLGNRHTQLQICDWGLRMRADPVLREMVVGLGARVEDELASFEPESGAYTGSAAGHAHDHGPRSTLAPVPLRQKIHRPMDVDGA</sequence>
<dbReference type="Pfam" id="PF02814">
    <property type="entry name" value="UreE_N"/>
    <property type="match status" value="1"/>
</dbReference>
<evidence type="ECO:0000256" key="6">
    <source>
        <dbReference type="SAM" id="MobiDB-lite"/>
    </source>
</evidence>
<dbReference type="GO" id="GO:0065003">
    <property type="term" value="P:protein-containing complex assembly"/>
    <property type="evidence" value="ECO:0007669"/>
    <property type="project" value="InterPro"/>
</dbReference>
<evidence type="ECO:0000313" key="8">
    <source>
        <dbReference type="EMBL" id="NNG24366.1"/>
    </source>
</evidence>
<evidence type="ECO:0000256" key="2">
    <source>
        <dbReference type="ARBA" id="ARBA00022490"/>
    </source>
</evidence>
<dbReference type="SUPFAM" id="SSF69287">
    <property type="entry name" value="Urease metallochaperone UreE, N-terminal domain"/>
    <property type="match status" value="1"/>
</dbReference>
<dbReference type="Gene3D" id="3.30.70.790">
    <property type="entry name" value="UreE, C-terminal domain"/>
    <property type="match status" value="1"/>
</dbReference>
<dbReference type="SUPFAM" id="SSF69737">
    <property type="entry name" value="Urease metallochaperone UreE, C-terminal domain"/>
    <property type="match status" value="1"/>
</dbReference>
<name>A0A7Y2K0L6_9BURK</name>
<keyword evidence="9" id="KW-1185">Reference proteome</keyword>
<dbReference type="GO" id="GO:0016151">
    <property type="term" value="F:nickel cation binding"/>
    <property type="evidence" value="ECO:0007669"/>
    <property type="project" value="UniProtKB-UniRule"/>
</dbReference>
<dbReference type="GO" id="GO:0019627">
    <property type="term" value="P:urea metabolic process"/>
    <property type="evidence" value="ECO:0007669"/>
    <property type="project" value="InterPro"/>
</dbReference>
<dbReference type="InterPro" id="IPR004029">
    <property type="entry name" value="UreE_N"/>
</dbReference>
<keyword evidence="4 5" id="KW-0143">Chaperone</keyword>
<dbReference type="InterPro" id="IPR007864">
    <property type="entry name" value="UreE_C_dom"/>
</dbReference>
<comment type="similarity">
    <text evidence="5">Belongs to the UreE family.</text>
</comment>
<evidence type="ECO:0000256" key="3">
    <source>
        <dbReference type="ARBA" id="ARBA00022596"/>
    </source>
</evidence>
<dbReference type="Gene3D" id="2.60.260.20">
    <property type="entry name" value="Urease metallochaperone UreE, N-terminal domain"/>
    <property type="match status" value="1"/>
</dbReference>
<dbReference type="GO" id="GO:0006457">
    <property type="term" value="P:protein folding"/>
    <property type="evidence" value="ECO:0007669"/>
    <property type="project" value="InterPro"/>
</dbReference>
<feature type="domain" description="UreE urease accessory N-terminal" evidence="7">
    <location>
        <begin position="1"/>
        <end position="64"/>
    </location>
</feature>
<feature type="region of interest" description="Disordered" evidence="6">
    <location>
        <begin position="135"/>
        <end position="158"/>
    </location>
</feature>
<dbReference type="AlphaFoldDB" id="A0A7Y2K0L6"/>
<comment type="function">
    <text evidence="5">Involved in urease metallocenter assembly. Binds nickel. Probably functions as a nickel donor during metallocenter assembly.</text>
</comment>
<evidence type="ECO:0000256" key="4">
    <source>
        <dbReference type="ARBA" id="ARBA00023186"/>
    </source>
</evidence>
<keyword evidence="2 5" id="KW-0963">Cytoplasm</keyword>
<evidence type="ECO:0000259" key="7">
    <source>
        <dbReference type="SMART" id="SM00988"/>
    </source>
</evidence>
<proteinExistence type="inferred from homology"/>
<dbReference type="GO" id="GO:0005737">
    <property type="term" value="C:cytoplasm"/>
    <property type="evidence" value="ECO:0007669"/>
    <property type="project" value="UniProtKB-SubCell"/>
</dbReference>
<accession>A0A7Y2K0L6</accession>
<dbReference type="CDD" id="cd00571">
    <property type="entry name" value="UreE"/>
    <property type="match status" value="1"/>
</dbReference>
<dbReference type="Pfam" id="PF05194">
    <property type="entry name" value="UreE_C"/>
    <property type="match status" value="1"/>
</dbReference>
<dbReference type="InterPro" id="IPR036118">
    <property type="entry name" value="UreE_N_sf"/>
</dbReference>
<dbReference type="NCBIfam" id="NF009751">
    <property type="entry name" value="PRK13261.1-1"/>
    <property type="match status" value="1"/>
</dbReference>
<protein>
    <recommendedName>
        <fullName evidence="5">Urease accessory protein UreE</fullName>
    </recommendedName>
</protein>
<keyword evidence="3 5" id="KW-0533">Nickel</keyword>
<dbReference type="Proteomes" id="UP000533905">
    <property type="component" value="Unassembled WGS sequence"/>
</dbReference>
<reference evidence="8 9" key="1">
    <citation type="submission" date="2020-04" db="EMBL/GenBank/DDBJ databases">
        <title>Massilia sp. nov., a cold adapted bacteria isolated from Arctic soil.</title>
        <authorList>
            <person name="Son J."/>
            <person name="Ka J.-O."/>
        </authorList>
    </citation>
    <scope>NUCLEOTIDE SEQUENCE [LARGE SCALE GENOMIC DNA]</scope>
    <source>
        <strain evidence="8 9">ML15P13</strain>
    </source>
</reference>
<comment type="caution">
    <text evidence="8">The sequence shown here is derived from an EMBL/GenBank/DDBJ whole genome shotgun (WGS) entry which is preliminary data.</text>
</comment>
<comment type="subcellular location">
    <subcellularLocation>
        <location evidence="1 5">Cytoplasm</location>
    </subcellularLocation>
</comment>
<dbReference type="InterPro" id="IPR012406">
    <property type="entry name" value="UreE"/>
</dbReference>
<dbReference type="SMART" id="SM00988">
    <property type="entry name" value="UreE_N"/>
    <property type="match status" value="1"/>
</dbReference>
<gene>
    <name evidence="5 8" type="primary">ureE</name>
    <name evidence="8" type="ORF">HGB41_15355</name>
</gene>
<evidence type="ECO:0000256" key="5">
    <source>
        <dbReference type="HAMAP-Rule" id="MF_00822"/>
    </source>
</evidence>
<dbReference type="EMBL" id="JABAIV010000005">
    <property type="protein sequence ID" value="NNG24366.1"/>
    <property type="molecule type" value="Genomic_DNA"/>
</dbReference>
<organism evidence="8 9">
    <name type="scientific">Telluria aromaticivorans</name>
    <dbReference type="NCBI Taxonomy" id="2725995"/>
    <lineage>
        <taxon>Bacteria</taxon>
        <taxon>Pseudomonadati</taxon>
        <taxon>Pseudomonadota</taxon>
        <taxon>Betaproteobacteria</taxon>
        <taxon>Burkholderiales</taxon>
        <taxon>Oxalobacteraceae</taxon>
        <taxon>Telluria group</taxon>
        <taxon>Telluria</taxon>
    </lineage>
</organism>
<evidence type="ECO:0000256" key="1">
    <source>
        <dbReference type="ARBA" id="ARBA00004496"/>
    </source>
</evidence>
<dbReference type="RefSeq" id="WP_171085934.1">
    <property type="nucleotide sequence ID" value="NZ_JABAIV010000005.1"/>
</dbReference>
<dbReference type="HAMAP" id="MF_00822">
    <property type="entry name" value="UreE"/>
    <property type="match status" value="1"/>
</dbReference>